<gene>
    <name evidence="1" type="ORF">DM860_015026</name>
</gene>
<dbReference type="EMBL" id="NQVE01000148">
    <property type="protein sequence ID" value="RAL44105.1"/>
    <property type="molecule type" value="Genomic_DNA"/>
</dbReference>
<dbReference type="PANTHER" id="PTHR33116:SF80">
    <property type="entry name" value="REVERSE TRANSCRIPTASE ZINC-BINDING DOMAIN-CONTAINING PROTEIN"/>
    <property type="match status" value="1"/>
</dbReference>
<reference evidence="1 2" key="1">
    <citation type="submission" date="2018-06" db="EMBL/GenBank/DDBJ databases">
        <title>The Genome of Cuscuta australis (Dodder) Provides Insight into the Evolution of Plant Parasitism.</title>
        <authorList>
            <person name="Liu H."/>
        </authorList>
    </citation>
    <scope>NUCLEOTIDE SEQUENCE [LARGE SCALE GENOMIC DNA]</scope>
    <source>
        <strain evidence="2">cv. Yunnan</strain>
        <tissue evidence="1">Vines</tissue>
    </source>
</reference>
<dbReference type="PANTHER" id="PTHR33116">
    <property type="entry name" value="REVERSE TRANSCRIPTASE ZINC-BINDING DOMAIN-CONTAINING PROTEIN-RELATED-RELATED"/>
    <property type="match status" value="1"/>
</dbReference>
<evidence type="ECO:0000313" key="1">
    <source>
        <dbReference type="EMBL" id="RAL44105.1"/>
    </source>
</evidence>
<evidence type="ECO:0008006" key="3">
    <source>
        <dbReference type="Google" id="ProtNLM"/>
    </source>
</evidence>
<name>A0A328DE81_9ASTE</name>
<dbReference type="Proteomes" id="UP000249390">
    <property type="component" value="Unassembled WGS sequence"/>
</dbReference>
<sequence length="171" mass="19695">MSKGSLPFRYLGGPITASRISVNDCDKLVENMSQKIKSWGSKHLSYAGRVNLLNSVLFGIMDFLCRIFIMPTKVMWKIQSICRNFLWSSSQEYKKHPLVAWKEICLPKNNGGLGIKNLVLWNTGSIMRLVWSIAKKEDNLWIKWVHGRYLKNNSIWDCSLKMTHATPEKSC</sequence>
<protein>
    <recommendedName>
        <fullName evidence="3">Reverse transcriptase zinc-binding domain-containing protein</fullName>
    </recommendedName>
</protein>
<keyword evidence="2" id="KW-1185">Reference proteome</keyword>
<dbReference type="AlphaFoldDB" id="A0A328DE81"/>
<comment type="caution">
    <text evidence="1">The sequence shown here is derived from an EMBL/GenBank/DDBJ whole genome shotgun (WGS) entry which is preliminary data.</text>
</comment>
<evidence type="ECO:0000313" key="2">
    <source>
        <dbReference type="Proteomes" id="UP000249390"/>
    </source>
</evidence>
<accession>A0A328DE81</accession>
<proteinExistence type="predicted"/>
<organism evidence="1 2">
    <name type="scientific">Cuscuta australis</name>
    <dbReference type="NCBI Taxonomy" id="267555"/>
    <lineage>
        <taxon>Eukaryota</taxon>
        <taxon>Viridiplantae</taxon>
        <taxon>Streptophyta</taxon>
        <taxon>Embryophyta</taxon>
        <taxon>Tracheophyta</taxon>
        <taxon>Spermatophyta</taxon>
        <taxon>Magnoliopsida</taxon>
        <taxon>eudicotyledons</taxon>
        <taxon>Gunneridae</taxon>
        <taxon>Pentapetalae</taxon>
        <taxon>asterids</taxon>
        <taxon>lamiids</taxon>
        <taxon>Solanales</taxon>
        <taxon>Convolvulaceae</taxon>
        <taxon>Cuscuteae</taxon>
        <taxon>Cuscuta</taxon>
        <taxon>Cuscuta subgen. Grammica</taxon>
        <taxon>Cuscuta sect. Cleistogrammica</taxon>
    </lineage>
</organism>